<dbReference type="GO" id="GO:0006824">
    <property type="term" value="P:cobalt ion transport"/>
    <property type="evidence" value="ECO:0007669"/>
    <property type="project" value="InterPro"/>
</dbReference>
<reference evidence="7 8" key="1">
    <citation type="journal article" date="2018" name="ACS Chem. Biol.">
        <title>Ketoreductase domain dysfunction expands chemodiversity: malyngamide biosynthesis in the cyanobacterium Okeania hirsuta.</title>
        <authorList>
            <person name="Moss N.A."/>
            <person name="Leao T."/>
            <person name="Rankin M."/>
            <person name="McCullough T.M."/>
            <person name="Qu P."/>
            <person name="Korobeynikov A."/>
            <person name="Smith J.L."/>
            <person name="Gerwick L."/>
            <person name="Gerwick W.H."/>
        </authorList>
    </citation>
    <scope>NUCLEOTIDE SEQUENCE [LARGE SCALE GENOMIC DNA]</scope>
    <source>
        <strain evidence="7 8">PAB10Feb10-1</strain>
    </source>
</reference>
<feature type="transmembrane region" description="Helical" evidence="6">
    <location>
        <begin position="72"/>
        <end position="94"/>
    </location>
</feature>
<dbReference type="InterPro" id="IPR012809">
    <property type="entry name" value="ECF_CbiQ"/>
</dbReference>
<dbReference type="AlphaFoldDB" id="A0A3N6RUY3"/>
<evidence type="ECO:0000256" key="4">
    <source>
        <dbReference type="ARBA" id="ARBA00022989"/>
    </source>
</evidence>
<name>A0A3N6RUY3_9CYAN</name>
<keyword evidence="3 6" id="KW-0812">Transmembrane</keyword>
<keyword evidence="8" id="KW-1185">Reference proteome</keyword>
<evidence type="ECO:0000256" key="1">
    <source>
        <dbReference type="ARBA" id="ARBA00004651"/>
    </source>
</evidence>
<proteinExistence type="predicted"/>
<keyword evidence="4 6" id="KW-1133">Transmembrane helix</keyword>
<comment type="subcellular location">
    <subcellularLocation>
        <location evidence="1">Cell membrane</location>
        <topology evidence="1">Multi-pass membrane protein</topology>
    </subcellularLocation>
</comment>
<dbReference type="InterPro" id="IPR003339">
    <property type="entry name" value="ABC/ECF_trnsptr_transmembrane"/>
</dbReference>
<keyword evidence="5 6" id="KW-0472">Membrane</keyword>
<dbReference type="InterPro" id="IPR051611">
    <property type="entry name" value="ECF_transporter_component"/>
</dbReference>
<dbReference type="GO" id="GO:0043190">
    <property type="term" value="C:ATP-binding cassette (ABC) transporter complex"/>
    <property type="evidence" value="ECO:0007669"/>
    <property type="project" value="InterPro"/>
</dbReference>
<dbReference type="Pfam" id="PF02361">
    <property type="entry name" value="CbiQ"/>
    <property type="match status" value="1"/>
</dbReference>
<evidence type="ECO:0000313" key="7">
    <source>
        <dbReference type="EMBL" id="RQH49103.1"/>
    </source>
</evidence>
<evidence type="ECO:0000256" key="6">
    <source>
        <dbReference type="SAM" id="Phobius"/>
    </source>
</evidence>
<organism evidence="7 8">
    <name type="scientific">Okeania hirsuta</name>
    <dbReference type="NCBI Taxonomy" id="1458930"/>
    <lineage>
        <taxon>Bacteria</taxon>
        <taxon>Bacillati</taxon>
        <taxon>Cyanobacteriota</taxon>
        <taxon>Cyanophyceae</taxon>
        <taxon>Oscillatoriophycideae</taxon>
        <taxon>Oscillatoriales</taxon>
        <taxon>Microcoleaceae</taxon>
        <taxon>Okeania</taxon>
    </lineage>
</organism>
<evidence type="ECO:0000313" key="8">
    <source>
        <dbReference type="Proteomes" id="UP000269154"/>
    </source>
</evidence>
<dbReference type="PANTHER" id="PTHR34857">
    <property type="entry name" value="SLL0384 PROTEIN"/>
    <property type="match status" value="1"/>
</dbReference>
<gene>
    <name evidence="7" type="primary">cbiQ</name>
    <name evidence="7" type="ORF">D5R40_07355</name>
</gene>
<feature type="transmembrane region" description="Helical" evidence="6">
    <location>
        <begin position="106"/>
        <end position="128"/>
    </location>
</feature>
<feature type="transmembrane region" description="Helical" evidence="6">
    <location>
        <begin position="242"/>
        <end position="264"/>
    </location>
</feature>
<feature type="transmembrane region" description="Helical" evidence="6">
    <location>
        <begin position="43"/>
        <end position="65"/>
    </location>
</feature>
<accession>A0A3N6RUY3</accession>
<dbReference type="OrthoDB" id="8585740at2"/>
<comment type="caution">
    <text evidence="7">The sequence shown here is derived from an EMBL/GenBank/DDBJ whole genome shotgun (WGS) entry which is preliminary data.</text>
</comment>
<dbReference type="RefSeq" id="WP_124144537.1">
    <property type="nucleotide sequence ID" value="NZ_CAWOKI010000025.1"/>
</dbReference>
<evidence type="ECO:0000256" key="3">
    <source>
        <dbReference type="ARBA" id="ARBA00022692"/>
    </source>
</evidence>
<keyword evidence="2" id="KW-1003">Cell membrane</keyword>
<dbReference type="CDD" id="cd16914">
    <property type="entry name" value="EcfT"/>
    <property type="match status" value="1"/>
</dbReference>
<evidence type="ECO:0000256" key="2">
    <source>
        <dbReference type="ARBA" id="ARBA00022475"/>
    </source>
</evidence>
<feature type="transmembrane region" description="Helical" evidence="6">
    <location>
        <begin position="20"/>
        <end position="37"/>
    </location>
</feature>
<dbReference type="Proteomes" id="UP000269154">
    <property type="component" value="Unassembled WGS sequence"/>
</dbReference>
<dbReference type="NCBIfam" id="TIGR02454">
    <property type="entry name" value="ECF_T_CbiQ"/>
    <property type="match status" value="1"/>
</dbReference>
<sequence>MKFALDEYANLNSPIHRWDVRYKLIGLMALMFAFATVKNWYLIPLMLLVTILLYGVSNLPLSFLISRLRYPGFFLLGVIVLLPFLSGQTIIWQYGFLTIRQEGCLAVILIVSRFFAIMTTCLILFGTSSFLTTIKGMRQLGISPIITDILLLSYRYIFEISNQLSIMLKATRLRGFQRNKFSWRNLSVYAALTGSLLVRSYQQAERVYQAMLLRGYGNVLHNENNRIYFSYTNNLKYSSDSIYLFLSLIIAASFAMAEIFFFTVNN</sequence>
<evidence type="ECO:0000256" key="5">
    <source>
        <dbReference type="ARBA" id="ARBA00023136"/>
    </source>
</evidence>
<dbReference type="EMBL" id="RCBY01000027">
    <property type="protein sequence ID" value="RQH49103.1"/>
    <property type="molecule type" value="Genomic_DNA"/>
</dbReference>
<dbReference type="PANTHER" id="PTHR34857:SF2">
    <property type="entry name" value="SLL0384 PROTEIN"/>
    <property type="match status" value="1"/>
</dbReference>
<protein>
    <submittedName>
        <fullName evidence="7">Cobalt ECF transporter T component CbiQ</fullName>
    </submittedName>
</protein>